<gene>
    <name evidence="2" type="ORF">JCGZ_25317</name>
</gene>
<evidence type="ECO:0000313" key="2">
    <source>
        <dbReference type="EMBL" id="KDP24847.1"/>
    </source>
</evidence>
<evidence type="ECO:0000256" key="1">
    <source>
        <dbReference type="SAM" id="Coils"/>
    </source>
</evidence>
<proteinExistence type="predicted"/>
<reference evidence="2 3" key="1">
    <citation type="journal article" date="2014" name="PLoS ONE">
        <title>Global Analysis of Gene Expression Profiles in Physic Nut (Jatropha curcas L.) Seedlings Exposed to Salt Stress.</title>
        <authorList>
            <person name="Zhang L."/>
            <person name="Zhang C."/>
            <person name="Wu P."/>
            <person name="Chen Y."/>
            <person name="Li M."/>
            <person name="Jiang H."/>
            <person name="Wu G."/>
        </authorList>
    </citation>
    <scope>NUCLEOTIDE SEQUENCE [LARGE SCALE GENOMIC DNA]</scope>
    <source>
        <strain evidence="3">cv. GZQX0401</strain>
        <tissue evidence="2">Young leaves</tissue>
    </source>
</reference>
<keyword evidence="1" id="KW-0175">Coiled coil</keyword>
<name>A0A067JLT5_JATCU</name>
<dbReference type="OrthoDB" id="1751398at2759"/>
<dbReference type="AlphaFoldDB" id="A0A067JLT5"/>
<sequence>MSFMMTVTTSVEEQLDALKLQLDTLNHALKEKDSQIAFLMNRLNSVMGKRQMFEKDEYASKAIEDVEVRDPTKKIEGEHDALVKTNQTITKKIKLHFVHVSKGQDDQSSSLNLEDIIQGLKDLTLPVTNLVSPKVFKSPLKGFARPSKSLIIELRALPAKRISGFDPKAHRLLAKAGYGSTDVAKLTKDFKNGDSEQSSTGIHKVLKEKNTVEQGSKVGLGYQALAPYTGASRSFYPRDATALLPYHINTTFHSKKRTF</sequence>
<evidence type="ECO:0000313" key="3">
    <source>
        <dbReference type="Proteomes" id="UP000027138"/>
    </source>
</evidence>
<protein>
    <submittedName>
        <fullName evidence="2">Uncharacterized protein</fullName>
    </submittedName>
</protein>
<keyword evidence="3" id="KW-1185">Reference proteome</keyword>
<dbReference type="Proteomes" id="UP000027138">
    <property type="component" value="Unassembled WGS sequence"/>
</dbReference>
<dbReference type="EMBL" id="KK915046">
    <property type="protein sequence ID" value="KDP24847.1"/>
    <property type="molecule type" value="Genomic_DNA"/>
</dbReference>
<organism evidence="2 3">
    <name type="scientific">Jatropha curcas</name>
    <name type="common">Barbados nut</name>
    <dbReference type="NCBI Taxonomy" id="180498"/>
    <lineage>
        <taxon>Eukaryota</taxon>
        <taxon>Viridiplantae</taxon>
        <taxon>Streptophyta</taxon>
        <taxon>Embryophyta</taxon>
        <taxon>Tracheophyta</taxon>
        <taxon>Spermatophyta</taxon>
        <taxon>Magnoliopsida</taxon>
        <taxon>eudicotyledons</taxon>
        <taxon>Gunneridae</taxon>
        <taxon>Pentapetalae</taxon>
        <taxon>rosids</taxon>
        <taxon>fabids</taxon>
        <taxon>Malpighiales</taxon>
        <taxon>Euphorbiaceae</taxon>
        <taxon>Crotonoideae</taxon>
        <taxon>Jatropheae</taxon>
        <taxon>Jatropha</taxon>
    </lineage>
</organism>
<accession>A0A067JLT5</accession>
<feature type="coiled-coil region" evidence="1">
    <location>
        <begin position="8"/>
        <end position="42"/>
    </location>
</feature>